<dbReference type="CDD" id="cd04056">
    <property type="entry name" value="Peptidases_S53"/>
    <property type="match status" value="1"/>
</dbReference>
<reference evidence="12" key="1">
    <citation type="journal article" date="2014" name="Int. J. Syst. Evol. Microbiol.">
        <title>Complete genome sequence of Corynebacterium casei LMG S-19264T (=DSM 44701T), isolated from a smear-ripened cheese.</title>
        <authorList>
            <consortium name="US DOE Joint Genome Institute (JGI-PGF)"/>
            <person name="Walter F."/>
            <person name="Albersmeier A."/>
            <person name="Kalinowski J."/>
            <person name="Ruckert C."/>
        </authorList>
    </citation>
    <scope>NUCLEOTIDE SEQUENCE</scope>
    <source>
        <strain evidence="12">CGMCC 1.15447</strain>
    </source>
</reference>
<feature type="domain" description="Peptidase S53" evidence="11">
    <location>
        <begin position="221"/>
        <end position="618"/>
    </location>
</feature>
<dbReference type="PROSITE" id="PS51892">
    <property type="entry name" value="SUBTILASE"/>
    <property type="match status" value="1"/>
</dbReference>
<dbReference type="SUPFAM" id="SSF52743">
    <property type="entry name" value="Subtilisin-like"/>
    <property type="match status" value="1"/>
</dbReference>
<dbReference type="Proteomes" id="UP000648801">
    <property type="component" value="Unassembled WGS sequence"/>
</dbReference>
<dbReference type="InterPro" id="IPR023828">
    <property type="entry name" value="Peptidase_S8_Ser-AS"/>
</dbReference>
<feature type="signal peptide" evidence="10">
    <location>
        <begin position="1"/>
        <end position="19"/>
    </location>
</feature>
<dbReference type="GO" id="GO:0006508">
    <property type="term" value="P:proteolysis"/>
    <property type="evidence" value="ECO:0007669"/>
    <property type="project" value="UniProtKB-KW"/>
</dbReference>
<keyword evidence="6" id="KW-0106">Calcium</keyword>
<dbReference type="InterPro" id="IPR013783">
    <property type="entry name" value="Ig-like_fold"/>
</dbReference>
<keyword evidence="13" id="KW-1185">Reference proteome</keyword>
<proteinExistence type="inferred from homology"/>
<keyword evidence="2" id="KW-0645">Protease</keyword>
<dbReference type="PANTHER" id="PTHR14218">
    <property type="entry name" value="PROTEASE S8 TRIPEPTIDYL PEPTIDASE I CLN2"/>
    <property type="match status" value="1"/>
</dbReference>
<dbReference type="InterPro" id="IPR015366">
    <property type="entry name" value="S53_propep"/>
</dbReference>
<dbReference type="InterPro" id="IPR050819">
    <property type="entry name" value="Tripeptidyl-peptidase_I"/>
</dbReference>
<dbReference type="SUPFAM" id="SSF54897">
    <property type="entry name" value="Protease propeptides/inhibitors"/>
    <property type="match status" value="1"/>
</dbReference>
<evidence type="ECO:0000256" key="2">
    <source>
        <dbReference type="ARBA" id="ARBA00022670"/>
    </source>
</evidence>
<keyword evidence="3" id="KW-0479">Metal-binding</keyword>
<keyword evidence="9" id="KW-0472">Membrane</keyword>
<evidence type="ECO:0000256" key="7">
    <source>
        <dbReference type="ARBA" id="ARBA00023145"/>
    </source>
</evidence>
<dbReference type="GO" id="GO:0004252">
    <property type="term" value="F:serine-type endopeptidase activity"/>
    <property type="evidence" value="ECO:0007669"/>
    <property type="project" value="InterPro"/>
</dbReference>
<dbReference type="Gene3D" id="2.60.40.10">
    <property type="entry name" value="Immunoglobulins"/>
    <property type="match status" value="1"/>
</dbReference>
<dbReference type="InterPro" id="IPR036852">
    <property type="entry name" value="Peptidase_S8/S53_dom_sf"/>
</dbReference>
<feature type="transmembrane region" description="Helical" evidence="9">
    <location>
        <begin position="839"/>
        <end position="857"/>
    </location>
</feature>
<comment type="cofactor">
    <cofactor evidence="1">
        <name>Ca(2+)</name>
        <dbReference type="ChEBI" id="CHEBI:29108"/>
    </cofactor>
</comment>
<evidence type="ECO:0000256" key="1">
    <source>
        <dbReference type="ARBA" id="ARBA00001913"/>
    </source>
</evidence>
<accession>A0A916W154</accession>
<dbReference type="PROSITE" id="PS00138">
    <property type="entry name" value="SUBTILASE_SER"/>
    <property type="match status" value="1"/>
</dbReference>
<dbReference type="PANTHER" id="PTHR14218:SF15">
    <property type="entry name" value="TRIPEPTIDYL-PEPTIDASE 1"/>
    <property type="match status" value="1"/>
</dbReference>
<keyword evidence="10" id="KW-0732">Signal</keyword>
<evidence type="ECO:0000259" key="11">
    <source>
        <dbReference type="PROSITE" id="PS51695"/>
    </source>
</evidence>
<evidence type="ECO:0000256" key="10">
    <source>
        <dbReference type="SAM" id="SignalP"/>
    </source>
</evidence>
<dbReference type="PROSITE" id="PS51695">
    <property type="entry name" value="SEDOLISIN"/>
    <property type="match status" value="1"/>
</dbReference>
<keyword evidence="5" id="KW-0720">Serine protease</keyword>
<evidence type="ECO:0000256" key="3">
    <source>
        <dbReference type="ARBA" id="ARBA00022723"/>
    </source>
</evidence>
<protein>
    <recommendedName>
        <fullName evidence="11">Peptidase S53 domain-containing protein</fullName>
    </recommendedName>
</protein>
<comment type="similarity">
    <text evidence="8">Belongs to the peptidase S8 family.</text>
</comment>
<dbReference type="GO" id="GO:0046872">
    <property type="term" value="F:metal ion binding"/>
    <property type="evidence" value="ECO:0007669"/>
    <property type="project" value="UniProtKB-KW"/>
</dbReference>
<feature type="transmembrane region" description="Helical" evidence="9">
    <location>
        <begin position="864"/>
        <end position="881"/>
    </location>
</feature>
<dbReference type="Pfam" id="PF09286">
    <property type="entry name" value="Pro-kuma_activ"/>
    <property type="match status" value="1"/>
</dbReference>
<name>A0A916W154_9BACT</name>
<evidence type="ECO:0000256" key="5">
    <source>
        <dbReference type="ARBA" id="ARBA00022825"/>
    </source>
</evidence>
<dbReference type="InterPro" id="IPR032109">
    <property type="entry name" value="Big_3_5"/>
</dbReference>
<dbReference type="Gene3D" id="3.40.50.200">
    <property type="entry name" value="Peptidase S8/S53 domain"/>
    <property type="match status" value="1"/>
</dbReference>
<evidence type="ECO:0000313" key="13">
    <source>
        <dbReference type="Proteomes" id="UP000648801"/>
    </source>
</evidence>
<sequence length="934" mass="94477">MRSRLFSLALSFAALTVFASSGQAAVQNRIVSNVTSSRTSLEHSVPLRAKSANDLGAAPSDQALTNLSLRFSMSAAQKADLDQLVEEQQEPNSPEYHQWLTPEQFGARFGLSAADMAKVSAWLSSQGFTITGKARSSTFITFTGTVAQAEKAFGTSIHRLSYNGEEHISNMTDPTVPAAFAGVVSSITGLHDFKAKPRVRTSRVALNSKYTYTSTGTTSHYIAPGDLYTIYNENSLLSNGTNGKGVTIAVMGQTSLITSEIAAFRSAAGLPASVPTLQLYGSNPGVVAGDIDESSLDVEWAGAAAPGATILFVYGPDVFNNSLTQAIDLNLAPIITISYGLCETMVNTNYNINTFNQLLEQANAEGITVVSAAGDSGATDCDTSGLASEGLAVDFPGSSPYVVSAGGTMFSGDANSPSTYWNSSNTTNGTNQYTSSVKSYIPESVWNETDSSTGLTAGGAGGGGASAYFAKPAWQTGTGVPNDGSRDVPDISMNAAAIHDGYIVCSQSDCTSGFAANNNIDVFGGTSVAAPTFAGILALVEQTQGKLGNVGGKLYGLASMANVYNDITSGNNSVYCIQGSPNCANGGPIGFNAGVGYDQATGLGSINIGNFVADWASAVPTGTTSTIGTTLSTTTLTASGSLCGLTAATLPLSVTVASGGSSTATPSGTVQFYVDSKAVGSPVPLANGTATYTLSLAGLTSGRHNVSVVYSGDATFAGSKGSLLANSTNTGIVSPIDVVSTTSPDFSITPCTATTNVVSGAAASAIVLTITPSDGFTGSVNLSANSDTGDLLGYAFSVKPVVISSGSATSSFVLTATVTTTNGKLKKLGPPINHQSGKAPWYAAGSGATLACFVLILVPRKRKLGALLAVLLSVAAIGAIGCSSNTATASGGGGGTGGGGTTTSPASPGTYNITVTATSGNLVHSVVLTYNVQQ</sequence>
<organism evidence="12 13">
    <name type="scientific">Edaphobacter acidisoli</name>
    <dbReference type="NCBI Taxonomy" id="2040573"/>
    <lineage>
        <taxon>Bacteria</taxon>
        <taxon>Pseudomonadati</taxon>
        <taxon>Acidobacteriota</taxon>
        <taxon>Terriglobia</taxon>
        <taxon>Terriglobales</taxon>
        <taxon>Acidobacteriaceae</taxon>
        <taxon>Edaphobacter</taxon>
    </lineage>
</organism>
<evidence type="ECO:0000256" key="4">
    <source>
        <dbReference type="ARBA" id="ARBA00022801"/>
    </source>
</evidence>
<keyword evidence="9" id="KW-1133">Transmembrane helix</keyword>
<evidence type="ECO:0000256" key="8">
    <source>
        <dbReference type="PROSITE-ProRule" id="PRU01240"/>
    </source>
</evidence>
<evidence type="ECO:0000313" key="12">
    <source>
        <dbReference type="EMBL" id="GGA59262.1"/>
    </source>
</evidence>
<dbReference type="CDD" id="cd11377">
    <property type="entry name" value="Pro-peptidase_S53"/>
    <property type="match status" value="1"/>
</dbReference>
<keyword evidence="4" id="KW-0378">Hydrolase</keyword>
<evidence type="ECO:0000256" key="6">
    <source>
        <dbReference type="ARBA" id="ARBA00022837"/>
    </source>
</evidence>
<comment type="caution">
    <text evidence="12">The sequence shown here is derived from an EMBL/GenBank/DDBJ whole genome shotgun (WGS) entry which is preliminary data.</text>
</comment>
<gene>
    <name evidence="12" type="ORF">GCM10011507_08310</name>
</gene>
<feature type="chain" id="PRO_5038123498" description="Peptidase S53 domain-containing protein" evidence="10">
    <location>
        <begin position="20"/>
        <end position="934"/>
    </location>
</feature>
<dbReference type="InterPro" id="IPR030400">
    <property type="entry name" value="Sedolisin_dom"/>
</dbReference>
<dbReference type="SMART" id="SM00944">
    <property type="entry name" value="Pro-kuma_activ"/>
    <property type="match status" value="1"/>
</dbReference>
<comment type="caution">
    <text evidence="8">Lacks conserved residue(s) required for the propagation of feature annotation.</text>
</comment>
<dbReference type="AlphaFoldDB" id="A0A916W154"/>
<keyword evidence="7" id="KW-0865">Zymogen</keyword>
<evidence type="ECO:0000256" key="9">
    <source>
        <dbReference type="SAM" id="Phobius"/>
    </source>
</evidence>
<dbReference type="RefSeq" id="WP_188758030.1">
    <property type="nucleotide sequence ID" value="NZ_BMJB01000001.1"/>
</dbReference>
<keyword evidence="9" id="KW-0812">Transmembrane</keyword>
<dbReference type="EMBL" id="BMJB01000001">
    <property type="protein sequence ID" value="GGA59262.1"/>
    <property type="molecule type" value="Genomic_DNA"/>
</dbReference>
<dbReference type="Pfam" id="PF16640">
    <property type="entry name" value="Big_3_5"/>
    <property type="match status" value="1"/>
</dbReference>
<reference evidence="12" key="2">
    <citation type="submission" date="2020-09" db="EMBL/GenBank/DDBJ databases">
        <authorList>
            <person name="Sun Q."/>
            <person name="Zhou Y."/>
        </authorList>
    </citation>
    <scope>NUCLEOTIDE SEQUENCE</scope>
    <source>
        <strain evidence="12">CGMCC 1.15447</strain>
    </source>
</reference>
<dbReference type="GO" id="GO:0008240">
    <property type="term" value="F:tripeptidyl-peptidase activity"/>
    <property type="evidence" value="ECO:0007669"/>
    <property type="project" value="TreeGrafter"/>
</dbReference>